<evidence type="ECO:0000256" key="5">
    <source>
        <dbReference type="ARBA" id="ARBA00022989"/>
    </source>
</evidence>
<dbReference type="CDD" id="cd09630">
    <property type="entry name" value="CDH_like_cytochrome"/>
    <property type="match status" value="1"/>
</dbReference>
<evidence type="ECO:0000259" key="11">
    <source>
        <dbReference type="SMART" id="SM00665"/>
    </source>
</evidence>
<proteinExistence type="predicted"/>
<feature type="domain" description="DOMON" evidence="10">
    <location>
        <begin position="67"/>
        <end position="188"/>
    </location>
</feature>
<keyword evidence="5 8" id="KW-1133">Transmembrane helix</keyword>
<evidence type="ECO:0000256" key="9">
    <source>
        <dbReference type="SAM" id="SignalP"/>
    </source>
</evidence>
<gene>
    <name evidence="12" type="ORF">C8A00DRAFT_16129</name>
</gene>
<keyword evidence="13" id="KW-1185">Reference proteome</keyword>
<evidence type="ECO:0000256" key="3">
    <source>
        <dbReference type="ARBA" id="ARBA00022692"/>
    </source>
</evidence>
<dbReference type="Gene3D" id="2.60.40.1210">
    <property type="entry name" value="Cellobiose dehydrogenase, cytochrome domain"/>
    <property type="match status" value="1"/>
</dbReference>
<dbReference type="PANTHER" id="PTHR47797">
    <property type="entry name" value="DEHYDROGENASE, PUTATIVE (AFU_ORTHOLOGUE AFUA_8G05805)-RELATED"/>
    <property type="match status" value="1"/>
</dbReference>
<evidence type="ECO:0000256" key="7">
    <source>
        <dbReference type="SAM" id="MobiDB-lite"/>
    </source>
</evidence>
<feature type="compositionally biased region" description="Basic and acidic residues" evidence="7">
    <location>
        <begin position="462"/>
        <end position="477"/>
    </location>
</feature>
<dbReference type="AlphaFoldDB" id="A0AAN6ZUN1"/>
<sequence length="477" mass="51650">MTTLLSLAVLSLQFLVALAEQVQYCRFGHPNGDVDFCMGVSSSLNTTTTHHDLHITLSVRRSSALGWTAVGTGPSMAGALMFIVYGDPSAGADPVVSVRNAEGHHQPRLITPAFAGGADIQITSAKWQPLSPQDIDRRHEDHDPPPPLPTGPPTHVALVSLICYSCTLFPGSSISATTSSQPFIWAWNDRQRFESYEMDAHLTMHHHGRRSGGFGKFYADMTHALSNSSAPPAALPLAGGGGTLLMIGTSDSPIGVAGWFSALWENPLARAHGFVMGLAFVAVFPLGVVFIRLGGKPGVPFRRHWMVQAIASSLALTGAVAGAVMSGGRWPRTVHQWLGVGIVLGLAVQVLLGWTHHLRFMRIRRRTWVSYGHIWLGRVSVVSGWVNVMLGMWLTAAALSFFLSRQRGVKKQAASEEVESEAHALMLRDTAADDYFVLEMSDDEDTSEGEDEALQKQPGGGEKYDRKQSLDIRVVEG</sequence>
<keyword evidence="3 8" id="KW-0812">Transmembrane</keyword>
<keyword evidence="6 8" id="KW-0472">Membrane</keyword>
<evidence type="ECO:0000256" key="2">
    <source>
        <dbReference type="ARBA" id="ARBA00022448"/>
    </source>
</evidence>
<dbReference type="PANTHER" id="PTHR47797:SF3">
    <property type="entry name" value="CYTOCHROME B561 DOMAIN-CONTAINING PROTEIN"/>
    <property type="match status" value="1"/>
</dbReference>
<dbReference type="Proteomes" id="UP001302745">
    <property type="component" value="Unassembled WGS sequence"/>
</dbReference>
<dbReference type="InterPro" id="IPR015920">
    <property type="entry name" value="Cellobiose_DH-like_cyt"/>
</dbReference>
<feature type="domain" description="Cytochrome b561" evidence="11">
    <location>
        <begin position="271"/>
        <end position="392"/>
    </location>
</feature>
<dbReference type="SMART" id="SM00664">
    <property type="entry name" value="DoH"/>
    <property type="match status" value="1"/>
</dbReference>
<evidence type="ECO:0000313" key="13">
    <source>
        <dbReference type="Proteomes" id="UP001302745"/>
    </source>
</evidence>
<feature type="transmembrane region" description="Helical" evidence="8">
    <location>
        <begin position="273"/>
        <end position="293"/>
    </location>
</feature>
<dbReference type="CDD" id="cd08760">
    <property type="entry name" value="Cyt_b561_FRRS1_like"/>
    <property type="match status" value="1"/>
</dbReference>
<feature type="compositionally biased region" description="Acidic residues" evidence="7">
    <location>
        <begin position="441"/>
        <end position="452"/>
    </location>
</feature>
<feature type="region of interest" description="Disordered" evidence="7">
    <location>
        <begin position="441"/>
        <end position="477"/>
    </location>
</feature>
<accession>A0AAN6ZUN1</accession>
<dbReference type="InterPro" id="IPR006593">
    <property type="entry name" value="Cyt_b561/ferric_Rdtase_TM"/>
</dbReference>
<dbReference type="Gene3D" id="1.20.120.1770">
    <property type="match status" value="1"/>
</dbReference>
<keyword evidence="2" id="KW-0813">Transport</keyword>
<feature type="signal peptide" evidence="9">
    <location>
        <begin position="1"/>
        <end position="19"/>
    </location>
</feature>
<comment type="caution">
    <text evidence="12">The sequence shown here is derived from an EMBL/GenBank/DDBJ whole genome shotgun (WGS) entry which is preliminary data.</text>
</comment>
<evidence type="ECO:0000259" key="10">
    <source>
        <dbReference type="SMART" id="SM00664"/>
    </source>
</evidence>
<evidence type="ECO:0000256" key="8">
    <source>
        <dbReference type="SAM" id="Phobius"/>
    </source>
</evidence>
<protein>
    <recommendedName>
        <fullName evidence="14">Cytochrome b561 domain-containing protein</fullName>
    </recommendedName>
</protein>
<feature type="transmembrane region" description="Helical" evidence="8">
    <location>
        <begin position="337"/>
        <end position="354"/>
    </location>
</feature>
<keyword evidence="9" id="KW-0732">Signal</keyword>
<feature type="transmembrane region" description="Helical" evidence="8">
    <location>
        <begin position="375"/>
        <end position="403"/>
    </location>
</feature>
<comment type="subcellular location">
    <subcellularLocation>
        <location evidence="1">Membrane</location>
    </subcellularLocation>
</comment>
<evidence type="ECO:0000256" key="4">
    <source>
        <dbReference type="ARBA" id="ARBA00022982"/>
    </source>
</evidence>
<dbReference type="InterPro" id="IPR005018">
    <property type="entry name" value="DOMON_domain"/>
</dbReference>
<dbReference type="EMBL" id="MU856969">
    <property type="protein sequence ID" value="KAK4152570.1"/>
    <property type="molecule type" value="Genomic_DNA"/>
</dbReference>
<evidence type="ECO:0000256" key="1">
    <source>
        <dbReference type="ARBA" id="ARBA00004370"/>
    </source>
</evidence>
<evidence type="ECO:0000256" key="6">
    <source>
        <dbReference type="ARBA" id="ARBA00023136"/>
    </source>
</evidence>
<keyword evidence="4" id="KW-0249">Electron transport</keyword>
<feature type="chain" id="PRO_5042927760" description="Cytochrome b561 domain-containing protein" evidence="9">
    <location>
        <begin position="20"/>
        <end position="477"/>
    </location>
</feature>
<organism evidence="12 13">
    <name type="scientific">Chaetomidium leptoderma</name>
    <dbReference type="NCBI Taxonomy" id="669021"/>
    <lineage>
        <taxon>Eukaryota</taxon>
        <taxon>Fungi</taxon>
        <taxon>Dikarya</taxon>
        <taxon>Ascomycota</taxon>
        <taxon>Pezizomycotina</taxon>
        <taxon>Sordariomycetes</taxon>
        <taxon>Sordariomycetidae</taxon>
        <taxon>Sordariales</taxon>
        <taxon>Chaetomiaceae</taxon>
        <taxon>Chaetomidium</taxon>
    </lineage>
</organism>
<dbReference type="GO" id="GO:0016020">
    <property type="term" value="C:membrane"/>
    <property type="evidence" value="ECO:0007669"/>
    <property type="project" value="UniProtKB-SubCell"/>
</dbReference>
<dbReference type="SMART" id="SM00665">
    <property type="entry name" value="B561"/>
    <property type="match status" value="1"/>
</dbReference>
<reference evidence="12" key="2">
    <citation type="submission" date="2023-05" db="EMBL/GenBank/DDBJ databases">
        <authorList>
            <consortium name="Lawrence Berkeley National Laboratory"/>
            <person name="Steindorff A."/>
            <person name="Hensen N."/>
            <person name="Bonometti L."/>
            <person name="Westerberg I."/>
            <person name="Brannstrom I.O."/>
            <person name="Guillou S."/>
            <person name="Cros-Aarteil S."/>
            <person name="Calhoun S."/>
            <person name="Haridas S."/>
            <person name="Kuo A."/>
            <person name="Mondo S."/>
            <person name="Pangilinan J."/>
            <person name="Riley R."/>
            <person name="Labutti K."/>
            <person name="Andreopoulos B."/>
            <person name="Lipzen A."/>
            <person name="Chen C."/>
            <person name="Yanf M."/>
            <person name="Daum C."/>
            <person name="Ng V."/>
            <person name="Clum A."/>
            <person name="Ohm R."/>
            <person name="Martin F."/>
            <person name="Silar P."/>
            <person name="Natvig D."/>
            <person name="Lalanne C."/>
            <person name="Gautier V."/>
            <person name="Ament-Velasquez S.L."/>
            <person name="Kruys A."/>
            <person name="Hutchinson M.I."/>
            <person name="Powell A.J."/>
            <person name="Barry K."/>
            <person name="Miller A.N."/>
            <person name="Grigoriev I.V."/>
            <person name="Debuchy R."/>
            <person name="Gladieux P."/>
            <person name="Thoren M.H."/>
            <person name="Johannesson H."/>
        </authorList>
    </citation>
    <scope>NUCLEOTIDE SEQUENCE</scope>
    <source>
        <strain evidence="12">CBS 538.74</strain>
    </source>
</reference>
<dbReference type="SUPFAM" id="SSF49344">
    <property type="entry name" value="CBD9-like"/>
    <property type="match status" value="1"/>
</dbReference>
<evidence type="ECO:0008006" key="14">
    <source>
        <dbReference type="Google" id="ProtNLM"/>
    </source>
</evidence>
<reference evidence="12" key="1">
    <citation type="journal article" date="2023" name="Mol. Phylogenet. Evol.">
        <title>Genome-scale phylogeny and comparative genomics of the fungal order Sordariales.</title>
        <authorList>
            <person name="Hensen N."/>
            <person name="Bonometti L."/>
            <person name="Westerberg I."/>
            <person name="Brannstrom I.O."/>
            <person name="Guillou S."/>
            <person name="Cros-Aarteil S."/>
            <person name="Calhoun S."/>
            <person name="Haridas S."/>
            <person name="Kuo A."/>
            <person name="Mondo S."/>
            <person name="Pangilinan J."/>
            <person name="Riley R."/>
            <person name="LaButti K."/>
            <person name="Andreopoulos B."/>
            <person name="Lipzen A."/>
            <person name="Chen C."/>
            <person name="Yan M."/>
            <person name="Daum C."/>
            <person name="Ng V."/>
            <person name="Clum A."/>
            <person name="Steindorff A."/>
            <person name="Ohm R.A."/>
            <person name="Martin F."/>
            <person name="Silar P."/>
            <person name="Natvig D.O."/>
            <person name="Lalanne C."/>
            <person name="Gautier V."/>
            <person name="Ament-Velasquez S.L."/>
            <person name="Kruys A."/>
            <person name="Hutchinson M.I."/>
            <person name="Powell A.J."/>
            <person name="Barry K."/>
            <person name="Miller A.N."/>
            <person name="Grigoriev I.V."/>
            <person name="Debuchy R."/>
            <person name="Gladieux P."/>
            <person name="Hiltunen Thoren M."/>
            <person name="Johannesson H."/>
        </authorList>
    </citation>
    <scope>NUCLEOTIDE SEQUENCE</scope>
    <source>
        <strain evidence="12">CBS 538.74</strain>
    </source>
</reference>
<name>A0AAN6ZUN1_9PEZI</name>
<dbReference type="Pfam" id="PF16010">
    <property type="entry name" value="CDH-cyt"/>
    <property type="match status" value="1"/>
</dbReference>
<feature type="transmembrane region" description="Helical" evidence="8">
    <location>
        <begin position="305"/>
        <end position="325"/>
    </location>
</feature>
<evidence type="ECO:0000313" key="12">
    <source>
        <dbReference type="EMBL" id="KAK4152570.1"/>
    </source>
</evidence>